<evidence type="ECO:0000256" key="1">
    <source>
        <dbReference type="SAM" id="MobiDB-lite"/>
    </source>
</evidence>
<protein>
    <submittedName>
        <fullName evidence="3">Uncharacterized protein</fullName>
    </submittedName>
</protein>
<feature type="chain" id="PRO_5046966640" evidence="2">
    <location>
        <begin position="20"/>
        <end position="110"/>
    </location>
</feature>
<feature type="compositionally biased region" description="Low complexity" evidence="1">
    <location>
        <begin position="22"/>
        <end position="52"/>
    </location>
</feature>
<sequence length="110" mass="11732">MSKRMWIGLVTLTSAVVLSACGSQGSSSHSSNGDAASHSSAQASHKSKMSSQTTMHKAVTPHNKDTLASVKVPKLIWDNQKQAALNAFVSAWGNGLIPHRNILITFLMCK</sequence>
<feature type="signal peptide" evidence="2">
    <location>
        <begin position="1"/>
        <end position="19"/>
    </location>
</feature>
<accession>A0ABM8ZAS9</accession>
<reference evidence="3 4" key="1">
    <citation type="submission" date="2021-11" db="EMBL/GenBank/DDBJ databases">
        <authorList>
            <person name="Depoorter E."/>
        </authorList>
    </citation>
    <scope>NUCLEOTIDE SEQUENCE [LARGE SCALE GENOMIC DNA]</scope>
    <source>
        <strain evidence="3 4">LMG 24286</strain>
    </source>
</reference>
<dbReference type="RefSeq" id="WP_230098090.1">
    <property type="nucleotide sequence ID" value="NZ_CAKKNT010000003.1"/>
</dbReference>
<dbReference type="PROSITE" id="PS51257">
    <property type="entry name" value="PROKAR_LIPOPROTEIN"/>
    <property type="match status" value="1"/>
</dbReference>
<dbReference type="Proteomes" id="UP000789719">
    <property type="component" value="Unassembled WGS sequence"/>
</dbReference>
<keyword evidence="4" id="KW-1185">Reference proteome</keyword>
<gene>
    <name evidence="3" type="ORF">WGH24286_00400</name>
</gene>
<keyword evidence="2" id="KW-0732">Signal</keyword>
<feature type="region of interest" description="Disordered" evidence="1">
    <location>
        <begin position="22"/>
        <end position="65"/>
    </location>
</feature>
<evidence type="ECO:0000313" key="4">
    <source>
        <dbReference type="Proteomes" id="UP000789719"/>
    </source>
</evidence>
<proteinExistence type="predicted"/>
<dbReference type="EMBL" id="CAKKNT010000003">
    <property type="protein sequence ID" value="CAH0417984.1"/>
    <property type="molecule type" value="Genomic_DNA"/>
</dbReference>
<evidence type="ECO:0000256" key="2">
    <source>
        <dbReference type="SAM" id="SignalP"/>
    </source>
</evidence>
<name>A0ABM8ZAS9_9LACO</name>
<comment type="caution">
    <text evidence="3">The sequence shown here is derived from an EMBL/GenBank/DDBJ whole genome shotgun (WGS) entry which is preliminary data.</text>
</comment>
<organism evidence="3 4">
    <name type="scientific">Periweissella ghanensis</name>
    <dbReference type="NCBI Taxonomy" id="467997"/>
    <lineage>
        <taxon>Bacteria</taxon>
        <taxon>Bacillati</taxon>
        <taxon>Bacillota</taxon>
        <taxon>Bacilli</taxon>
        <taxon>Lactobacillales</taxon>
        <taxon>Lactobacillaceae</taxon>
        <taxon>Periweissella</taxon>
    </lineage>
</organism>
<evidence type="ECO:0000313" key="3">
    <source>
        <dbReference type="EMBL" id="CAH0417984.1"/>
    </source>
</evidence>